<evidence type="ECO:0000256" key="1">
    <source>
        <dbReference type="SAM" id="MobiDB-lite"/>
    </source>
</evidence>
<organism evidence="2 3">
    <name type="scientific">Actinoalloteichus hymeniacidonis</name>
    <dbReference type="NCBI Taxonomy" id="340345"/>
    <lineage>
        <taxon>Bacteria</taxon>
        <taxon>Bacillati</taxon>
        <taxon>Actinomycetota</taxon>
        <taxon>Actinomycetes</taxon>
        <taxon>Pseudonocardiales</taxon>
        <taxon>Pseudonocardiaceae</taxon>
        <taxon>Actinoalloteichus</taxon>
    </lineage>
</organism>
<feature type="compositionally biased region" description="Basic and acidic residues" evidence="1">
    <location>
        <begin position="475"/>
        <end position="493"/>
    </location>
</feature>
<feature type="compositionally biased region" description="Low complexity" evidence="1">
    <location>
        <begin position="264"/>
        <end position="278"/>
    </location>
</feature>
<reference evidence="3" key="1">
    <citation type="submission" date="2016-03" db="EMBL/GenBank/DDBJ databases">
        <title>Complete genome sequence of the type strain Actinoalloteichus hymeniacidonis DSM 45092.</title>
        <authorList>
            <person name="Schaffert L."/>
            <person name="Albersmeier A."/>
            <person name="Winkler A."/>
            <person name="Kalinowski J."/>
            <person name="Zotchev S."/>
            <person name="Ruckert C."/>
        </authorList>
    </citation>
    <scope>NUCLEOTIDE SEQUENCE [LARGE SCALE GENOMIC DNA]</scope>
    <source>
        <strain evidence="3">HPA177(T) (DSM 45092(T))</strain>
    </source>
</reference>
<feature type="compositionally biased region" description="Low complexity" evidence="1">
    <location>
        <begin position="222"/>
        <end position="252"/>
    </location>
</feature>
<dbReference type="Proteomes" id="UP000095210">
    <property type="component" value="Chromosome"/>
</dbReference>
<feature type="compositionally biased region" description="Polar residues" evidence="1">
    <location>
        <begin position="539"/>
        <end position="551"/>
    </location>
</feature>
<dbReference type="KEGG" id="ahm:TL08_01250"/>
<name>A0AAC9HL01_9PSEU</name>
<evidence type="ECO:0000313" key="2">
    <source>
        <dbReference type="EMBL" id="AOS61091.1"/>
    </source>
</evidence>
<feature type="region of interest" description="Disordered" evidence="1">
    <location>
        <begin position="212"/>
        <end position="559"/>
    </location>
</feature>
<protein>
    <submittedName>
        <fullName evidence="2">Uncharacterized protein</fullName>
    </submittedName>
</protein>
<keyword evidence="3" id="KW-1185">Reference proteome</keyword>
<gene>
    <name evidence="2" type="ORF">TL08_01250</name>
</gene>
<accession>A0AAC9HL01</accession>
<sequence>MADTSLTREGLGGQTLDVSGRIHDLLLVMAGRIDDDALVRARELLALGEFDRAIDFTTGCLVAGAVPVTIPERDELSSLLVEVRSPAALAARINLAEQLPSIQHRFTSEAEPVSVVTEVLSRLAGRLPALNWVRCVSRLTPAGPSPAGGTQRVVLAEVGRTGFPHAMAFLLRTELLELGVSAIVDVWREGSGLSDYHATALKAAVEVPLPTPAVGPGPSAQARSYAEAEPARSAAPPMSSSSMSAASAPAEPEQADRDAESRWRSGSNSGSSTRGSDWSSRRSGRSATGSADPGAPTSGSRPDGGDRTGNPEASDDDGGATGGGASRPSWMPRTAAATRPDDSAPEAPETGMASEQEELVADIVQLPRPDSSTSYDDEPEDKDESGSTGDKRSRRSAWARRQTPPTPDGGPELVDDAPMMDESSATKAYDLSYGAGKSATDNGHDDRPIDAPFAGDPAEGDSGGDMGSGSTSDSKLTEKERDLLRKLHEELAQREQGGPEEPSAEHGGMGSYSGRRHATNIEQTGPITRISGMEGISYTAGSSTQHRQNNGHPPFQTPS</sequence>
<evidence type="ECO:0000313" key="3">
    <source>
        <dbReference type="Proteomes" id="UP000095210"/>
    </source>
</evidence>
<proteinExistence type="predicted"/>
<dbReference type="AlphaFoldDB" id="A0AAC9HL01"/>
<dbReference type="EMBL" id="CP014859">
    <property type="protein sequence ID" value="AOS61091.1"/>
    <property type="molecule type" value="Genomic_DNA"/>
</dbReference>
<dbReference type="RefSeq" id="WP_069845937.1">
    <property type="nucleotide sequence ID" value="NZ_CP014859.1"/>
</dbReference>
<feature type="compositionally biased region" description="Basic and acidic residues" evidence="1">
    <location>
        <begin position="254"/>
        <end position="263"/>
    </location>
</feature>